<name>A0A8H6YIN9_9AGAR</name>
<dbReference type="AlphaFoldDB" id="A0A8H6YIN9"/>
<feature type="region of interest" description="Disordered" evidence="1">
    <location>
        <begin position="54"/>
        <end position="77"/>
    </location>
</feature>
<organism evidence="2 3">
    <name type="scientific">Mycena venus</name>
    <dbReference type="NCBI Taxonomy" id="2733690"/>
    <lineage>
        <taxon>Eukaryota</taxon>
        <taxon>Fungi</taxon>
        <taxon>Dikarya</taxon>
        <taxon>Basidiomycota</taxon>
        <taxon>Agaricomycotina</taxon>
        <taxon>Agaricomycetes</taxon>
        <taxon>Agaricomycetidae</taxon>
        <taxon>Agaricales</taxon>
        <taxon>Marasmiineae</taxon>
        <taxon>Mycenaceae</taxon>
        <taxon>Mycena</taxon>
    </lineage>
</organism>
<dbReference type="OrthoDB" id="10566777at2759"/>
<protein>
    <submittedName>
        <fullName evidence="2">Uncharacterized protein</fullName>
    </submittedName>
</protein>
<accession>A0A8H6YIN9</accession>
<evidence type="ECO:0000256" key="1">
    <source>
        <dbReference type="SAM" id="MobiDB-lite"/>
    </source>
</evidence>
<proteinExistence type="predicted"/>
<feature type="compositionally biased region" description="Pro residues" evidence="1">
    <location>
        <begin position="161"/>
        <end position="172"/>
    </location>
</feature>
<reference evidence="2" key="1">
    <citation type="submission" date="2020-05" db="EMBL/GenBank/DDBJ databases">
        <title>Mycena genomes resolve the evolution of fungal bioluminescence.</title>
        <authorList>
            <person name="Tsai I.J."/>
        </authorList>
    </citation>
    <scope>NUCLEOTIDE SEQUENCE</scope>
    <source>
        <strain evidence="2">CCC161011</strain>
    </source>
</reference>
<sequence length="321" mass="35453">MRWYAPSHRKRKQTFSSLGCDIVDSSSHLITQTLILLFSVHAARISTLARRPHSRPRHSPWCSTRTRPVRRGPRPAHTRTAGAYTPLFILASPICAHPQAPACRSRLYRCPRDGNVRLVSIHNRHTLAHDSRRPGGISLTLSERAYPGNDRCARSARAAPRPSPSSRPPPSSSPSLGAQLPPSCAGGLHAAQEACSFMHTSTLFHFRYVECPPFAFRDLDGYEGAAGAYTDLDGVNFFGSSSPFFICIAPDFPLPSTPFLSYSLAYASRTFLLDHNPPSLFHRILRTKWAVVSAPLSSPPLLSSLNFLLVFHVVFSFAVIR</sequence>
<gene>
    <name evidence="2" type="ORF">MVEN_00696000</name>
</gene>
<keyword evidence="3" id="KW-1185">Reference proteome</keyword>
<dbReference type="Proteomes" id="UP000620124">
    <property type="component" value="Unassembled WGS sequence"/>
</dbReference>
<evidence type="ECO:0000313" key="3">
    <source>
        <dbReference type="Proteomes" id="UP000620124"/>
    </source>
</evidence>
<comment type="caution">
    <text evidence="2">The sequence shown here is derived from an EMBL/GenBank/DDBJ whole genome shotgun (WGS) entry which is preliminary data.</text>
</comment>
<feature type="compositionally biased region" description="Basic residues" evidence="1">
    <location>
        <begin position="67"/>
        <end position="77"/>
    </location>
</feature>
<feature type="region of interest" description="Disordered" evidence="1">
    <location>
        <begin position="150"/>
        <end position="179"/>
    </location>
</feature>
<dbReference type="EMBL" id="JACAZI010000005">
    <property type="protein sequence ID" value="KAF7359714.1"/>
    <property type="molecule type" value="Genomic_DNA"/>
</dbReference>
<evidence type="ECO:0000313" key="2">
    <source>
        <dbReference type="EMBL" id="KAF7359714.1"/>
    </source>
</evidence>